<evidence type="ECO:0000313" key="5">
    <source>
        <dbReference type="Proteomes" id="UP000070598"/>
    </source>
</evidence>
<name>A0A132MLM8_9ACTN</name>
<accession>A0A132MLM8</accession>
<evidence type="ECO:0000313" key="4">
    <source>
        <dbReference type="Proteomes" id="UP000070188"/>
    </source>
</evidence>
<evidence type="ECO:0000313" key="3">
    <source>
        <dbReference type="EMBL" id="KWX09842.1"/>
    </source>
</evidence>
<sequence>MYIPRYQPIPGARGKSWASWQDAWLHTTCHGEPVVYHVNSWGQRGVTPAEQLRVLVTAVEERDGCERSFS</sequence>
<dbReference type="Proteomes" id="UP000070598">
    <property type="component" value="Unassembled WGS sequence"/>
</dbReference>
<keyword evidence="4" id="KW-1185">Reference proteome</keyword>
<reference evidence="2" key="3">
    <citation type="submission" date="2015-04" db="EMBL/GenBank/DDBJ databases">
        <title>Physiological reanalysis, assessment of diazotrophy, and genome sequences of multiple isolates of Streptomyces thermoautotrophicus.</title>
        <authorList>
            <person name="MacKellar D.C."/>
            <person name="Lieber L."/>
            <person name="Norman J."/>
            <person name="Bolger A."/>
            <person name="Tobin C."/>
            <person name="Murray J.W."/>
            <person name="Woodward J."/>
            <person name="Friesen M."/>
            <person name="Prell J."/>
        </authorList>
    </citation>
    <scope>NUCLEOTIDE SEQUENCE [LARGE SCALE GENOMIC DNA]</scope>
    <source>
        <strain evidence="2">H1</strain>
    </source>
</reference>
<dbReference type="Proteomes" id="UP000070659">
    <property type="component" value="Unassembled WGS sequence"/>
</dbReference>
<gene>
    <name evidence="2" type="ORF">LI90_321</name>
    <name evidence="1" type="ORF">TH66_17440</name>
    <name evidence="3" type="ORF">TR74_07185</name>
</gene>
<evidence type="ECO:0000313" key="1">
    <source>
        <dbReference type="EMBL" id="KWW97440.1"/>
    </source>
</evidence>
<evidence type="ECO:0000313" key="2">
    <source>
        <dbReference type="EMBL" id="KWW98693.1"/>
    </source>
</evidence>
<dbReference type="Proteomes" id="UP000070188">
    <property type="component" value="Unassembled WGS sequence"/>
</dbReference>
<reference evidence="5" key="2">
    <citation type="submission" date="2015-02" db="EMBL/GenBank/DDBJ databases">
        <title>Physiological reanalysis, assessment of diazotrophy, and genome sequences of multiple isolates of Streptomyces thermoautotrophicus.</title>
        <authorList>
            <person name="MacKellar D.C."/>
            <person name="Lieber L."/>
            <person name="Norman J."/>
            <person name="Bolger A."/>
            <person name="Tobin C."/>
            <person name="Murray J.W."/>
            <person name="Friesen M."/>
            <person name="Prell J."/>
        </authorList>
    </citation>
    <scope>NUCLEOTIDE SEQUENCE [LARGE SCALE GENOMIC DNA]</scope>
    <source>
        <strain evidence="5">UBT1</strain>
    </source>
</reference>
<dbReference type="AlphaFoldDB" id="A0A132MLM8"/>
<evidence type="ECO:0000313" key="6">
    <source>
        <dbReference type="Proteomes" id="UP000070659"/>
    </source>
</evidence>
<organism evidence="2 4">
    <name type="scientific">Carbonactinospora thermoautotrophica</name>
    <dbReference type="NCBI Taxonomy" id="1469144"/>
    <lineage>
        <taxon>Bacteria</taxon>
        <taxon>Bacillati</taxon>
        <taxon>Actinomycetota</taxon>
        <taxon>Actinomycetes</taxon>
        <taxon>Kitasatosporales</taxon>
        <taxon>Carbonactinosporaceae</taxon>
        <taxon>Carbonactinospora</taxon>
    </lineage>
</organism>
<dbReference type="PATRIC" id="fig|1469144.10.peg.401"/>
<reference evidence="4" key="4">
    <citation type="submission" date="2015-04" db="EMBL/GenBank/DDBJ databases">
        <title>Physiological reanalysis, assessment of diazotrophy, and genome sequences of multiple isolates of Streptomyces thermoautotrophicus.</title>
        <authorList>
            <person name="MacKellar D.C."/>
            <person name="Lieber L."/>
            <person name="Norman J."/>
            <person name="Bolger A."/>
            <person name="Tobin C."/>
            <person name="Murray J.W."/>
            <person name="Chang R."/>
            <person name="Ford T."/>
            <person name="Nguyen P.Q."/>
            <person name="Woodward J."/>
            <person name="Permingeat H."/>
            <person name="Joshi N.S."/>
            <person name="Silver P.A."/>
            <person name="Usadel B."/>
            <person name="Rutherford A.W."/>
            <person name="Friesen M."/>
            <person name="Prell J."/>
        </authorList>
    </citation>
    <scope>NUCLEOTIDE SEQUENCE [LARGE SCALE GENOMIC DNA]</scope>
    <source>
        <strain evidence="4">H1</strain>
    </source>
</reference>
<dbReference type="EMBL" id="LAXD01000001">
    <property type="protein sequence ID" value="KWW98693.1"/>
    <property type="molecule type" value="Genomic_DNA"/>
</dbReference>
<reference evidence="1 6" key="1">
    <citation type="submission" date="2015-02" db="EMBL/GenBank/DDBJ databases">
        <title>Physiological reanalysis, assessment of diazotrophy, and genome sequences of multiple isolates of Streptomyces thermoautotrophicus.</title>
        <authorList>
            <person name="MacKellar D.C."/>
            <person name="Lieber L."/>
            <person name="Norman J."/>
            <person name="Bolger A."/>
            <person name="Tobin C."/>
            <person name="Murray J.W."/>
            <person name="Prell J."/>
        </authorList>
    </citation>
    <scope>NUCLEOTIDE SEQUENCE [LARGE SCALE GENOMIC DNA]</scope>
    <source>
        <strain evidence="1 6">UBT1</strain>
    </source>
</reference>
<dbReference type="EMBL" id="JYIK01000706">
    <property type="protein sequence ID" value="KWX09842.1"/>
    <property type="molecule type" value="Genomic_DNA"/>
</dbReference>
<dbReference type="EMBL" id="JYIJ01000019">
    <property type="protein sequence ID" value="KWW97440.1"/>
    <property type="molecule type" value="Genomic_DNA"/>
</dbReference>
<comment type="caution">
    <text evidence="2">The sequence shown here is derived from an EMBL/GenBank/DDBJ whole genome shotgun (WGS) entry which is preliminary data.</text>
</comment>
<proteinExistence type="predicted"/>
<protein>
    <submittedName>
        <fullName evidence="2">Uncharacterized protein</fullName>
    </submittedName>
</protein>